<feature type="non-terminal residue" evidence="2">
    <location>
        <position position="1"/>
    </location>
</feature>
<proteinExistence type="predicted"/>
<protein>
    <recommendedName>
        <fullName evidence="1">3'-5' exonuclease domain-containing protein</fullName>
    </recommendedName>
</protein>
<dbReference type="EMBL" id="ABDF02000076">
    <property type="protein sequence ID" value="EHK20993.1"/>
    <property type="molecule type" value="Genomic_DNA"/>
</dbReference>
<dbReference type="InParanoid" id="G9MX60"/>
<keyword evidence="3" id="KW-1185">Reference proteome</keyword>
<name>G9MX60_HYPVG</name>
<evidence type="ECO:0000313" key="2">
    <source>
        <dbReference type="EMBL" id="EHK20993.1"/>
    </source>
</evidence>
<dbReference type="VEuPathDB" id="FungiDB:TRIVIDRAFT_137858"/>
<dbReference type="SUPFAM" id="SSF53098">
    <property type="entry name" value="Ribonuclease H-like"/>
    <property type="match status" value="1"/>
</dbReference>
<dbReference type="STRING" id="413071.G9MX60"/>
<dbReference type="GO" id="GO:0008408">
    <property type="term" value="F:3'-5' exonuclease activity"/>
    <property type="evidence" value="ECO:0007669"/>
    <property type="project" value="InterPro"/>
</dbReference>
<organism evidence="2 3">
    <name type="scientific">Hypocrea virens (strain Gv29-8 / FGSC 10586)</name>
    <name type="common">Gliocladium virens</name>
    <name type="synonym">Trichoderma virens</name>
    <dbReference type="NCBI Taxonomy" id="413071"/>
    <lineage>
        <taxon>Eukaryota</taxon>
        <taxon>Fungi</taxon>
        <taxon>Dikarya</taxon>
        <taxon>Ascomycota</taxon>
        <taxon>Pezizomycotina</taxon>
        <taxon>Sordariomycetes</taxon>
        <taxon>Hypocreomycetidae</taxon>
        <taxon>Hypocreales</taxon>
        <taxon>Hypocreaceae</taxon>
        <taxon>Trichoderma</taxon>
    </lineage>
</organism>
<dbReference type="HOGENOM" id="CLU_061834_1_1_1"/>
<comment type="caution">
    <text evidence="2">The sequence shown here is derived from an EMBL/GenBank/DDBJ whole genome shotgun (WGS) entry which is preliminary data.</text>
</comment>
<dbReference type="AlphaFoldDB" id="G9MX60"/>
<dbReference type="PANTHER" id="PTHR43040">
    <property type="entry name" value="RIBONUCLEASE D"/>
    <property type="match status" value="1"/>
</dbReference>
<reference evidence="2 3" key="1">
    <citation type="journal article" date="2011" name="Genome Biol.">
        <title>Comparative genome sequence analysis underscores mycoparasitism as the ancestral life style of Trichoderma.</title>
        <authorList>
            <person name="Kubicek C.P."/>
            <person name="Herrera-Estrella A."/>
            <person name="Seidl-Seiboth V."/>
            <person name="Martinez D.A."/>
            <person name="Druzhinina I.S."/>
            <person name="Thon M."/>
            <person name="Zeilinger S."/>
            <person name="Casas-Flores S."/>
            <person name="Horwitz B.A."/>
            <person name="Mukherjee P.K."/>
            <person name="Mukherjee M."/>
            <person name="Kredics L."/>
            <person name="Alcaraz L.D."/>
            <person name="Aerts A."/>
            <person name="Antal Z."/>
            <person name="Atanasova L."/>
            <person name="Cervantes-Badillo M.G."/>
            <person name="Challacombe J."/>
            <person name="Chertkov O."/>
            <person name="McCluskey K."/>
            <person name="Coulpier F."/>
            <person name="Deshpande N."/>
            <person name="von Doehren H."/>
            <person name="Ebbole D.J."/>
            <person name="Esquivel-Naranjo E.U."/>
            <person name="Fekete E."/>
            <person name="Flipphi M."/>
            <person name="Glaser F."/>
            <person name="Gomez-Rodriguez E.Y."/>
            <person name="Gruber S."/>
            <person name="Han C."/>
            <person name="Henrissat B."/>
            <person name="Hermosa R."/>
            <person name="Hernandez-Onate M."/>
            <person name="Karaffa L."/>
            <person name="Kosti I."/>
            <person name="Le Crom S."/>
            <person name="Lindquist E."/>
            <person name="Lucas S."/>
            <person name="Luebeck M."/>
            <person name="Luebeck P.S."/>
            <person name="Margeot A."/>
            <person name="Metz B."/>
            <person name="Misra M."/>
            <person name="Nevalainen H."/>
            <person name="Omann M."/>
            <person name="Packer N."/>
            <person name="Perrone G."/>
            <person name="Uresti-Rivera E.E."/>
            <person name="Salamov A."/>
            <person name="Schmoll M."/>
            <person name="Seiboth B."/>
            <person name="Shapiro H."/>
            <person name="Sukno S."/>
            <person name="Tamayo-Ramos J.A."/>
            <person name="Tisch D."/>
            <person name="Wiest A."/>
            <person name="Wilkinson H.H."/>
            <person name="Zhang M."/>
            <person name="Coutinho P.M."/>
            <person name="Kenerley C.M."/>
            <person name="Monte E."/>
            <person name="Baker S.E."/>
            <person name="Grigoriev I.V."/>
        </authorList>
    </citation>
    <scope>NUCLEOTIDE SEQUENCE [LARGE SCALE GENOMIC DNA]</scope>
    <source>
        <strain evidence="3">Gv29-8 / FGSC 10586</strain>
    </source>
</reference>
<dbReference type="GeneID" id="25787741"/>
<dbReference type="InterPro" id="IPR002562">
    <property type="entry name" value="3'-5'_exonuclease_dom"/>
</dbReference>
<dbReference type="OrthoDB" id="26838at2759"/>
<dbReference type="GO" id="GO:0006139">
    <property type="term" value="P:nucleobase-containing compound metabolic process"/>
    <property type="evidence" value="ECO:0007669"/>
    <property type="project" value="InterPro"/>
</dbReference>
<dbReference type="eggNOG" id="ENOG502S8YH">
    <property type="taxonomic scope" value="Eukaryota"/>
</dbReference>
<dbReference type="RefSeq" id="XP_013955186.1">
    <property type="nucleotide sequence ID" value="XM_014099711.1"/>
</dbReference>
<dbReference type="InterPro" id="IPR012337">
    <property type="entry name" value="RNaseH-like_sf"/>
</dbReference>
<dbReference type="Proteomes" id="UP000007115">
    <property type="component" value="Unassembled WGS sequence"/>
</dbReference>
<dbReference type="GO" id="GO:0003676">
    <property type="term" value="F:nucleic acid binding"/>
    <property type="evidence" value="ECO:0007669"/>
    <property type="project" value="InterPro"/>
</dbReference>
<accession>G9MX60</accession>
<dbReference type="PANTHER" id="PTHR43040:SF1">
    <property type="entry name" value="RIBONUCLEASE D"/>
    <property type="match status" value="1"/>
</dbReference>
<evidence type="ECO:0000259" key="1">
    <source>
        <dbReference type="Pfam" id="PF01612"/>
    </source>
</evidence>
<dbReference type="Pfam" id="PF01612">
    <property type="entry name" value="DNA_pol_A_exo1"/>
    <property type="match status" value="1"/>
</dbReference>
<dbReference type="Gene3D" id="3.30.420.10">
    <property type="entry name" value="Ribonuclease H-like superfamily/Ribonuclease H"/>
    <property type="match status" value="1"/>
</dbReference>
<sequence length="218" mass="24465">VTTGSAVSEMVDALDGLPTEPPSIYMDLEGAPLSRYDTISILQIHVHPTKTIYLIDVQSLGEKCFSTPGKCLKTLRDILKSPLIPKVFFDVRSDSDALFALFTITLDGVLDLQLMEFATRSVLRKRFVRSLTSCVMNDSPLSSAKKSSWKSVKEQGRLLFTPKSGGSYEVLNERPLRQDILRYCAQDVSVMPVLWSVYDSKITQEWKQKVVVASRDRV</sequence>
<feature type="non-terminal residue" evidence="2">
    <location>
        <position position="218"/>
    </location>
</feature>
<dbReference type="OMA" id="GSHEVFN"/>
<evidence type="ECO:0000313" key="3">
    <source>
        <dbReference type="Proteomes" id="UP000007115"/>
    </source>
</evidence>
<dbReference type="InterPro" id="IPR036397">
    <property type="entry name" value="RNaseH_sf"/>
</dbReference>
<feature type="domain" description="3'-5' exonuclease" evidence="1">
    <location>
        <begin position="2"/>
        <end position="191"/>
    </location>
</feature>
<gene>
    <name evidence="2" type="ORF">TRIVIDRAFT_137858</name>
</gene>